<organism evidence="9 11">
    <name type="scientific">Orrella dioscoreae</name>
    <dbReference type="NCBI Taxonomy" id="1851544"/>
    <lineage>
        <taxon>Bacteria</taxon>
        <taxon>Pseudomonadati</taxon>
        <taxon>Pseudomonadota</taxon>
        <taxon>Betaproteobacteria</taxon>
        <taxon>Burkholderiales</taxon>
        <taxon>Alcaligenaceae</taxon>
        <taxon>Orrella</taxon>
    </lineage>
</organism>
<feature type="transmembrane region" description="Helical" evidence="8">
    <location>
        <begin position="38"/>
        <end position="56"/>
    </location>
</feature>
<dbReference type="OrthoDB" id="3254016at2"/>
<comment type="subcellular location">
    <subcellularLocation>
        <location evidence="1">Cell membrane</location>
        <topology evidence="1">Multi-pass membrane protein</topology>
    </subcellularLocation>
</comment>
<feature type="transmembrane region" description="Helical" evidence="8">
    <location>
        <begin position="227"/>
        <end position="250"/>
    </location>
</feature>
<evidence type="ECO:0000256" key="8">
    <source>
        <dbReference type="SAM" id="Phobius"/>
    </source>
</evidence>
<dbReference type="EMBL" id="FLRC01000001">
    <property type="protein sequence ID" value="SBT23524.1"/>
    <property type="molecule type" value="Genomic_DNA"/>
</dbReference>
<comment type="similarity">
    <text evidence="2">Belongs to the arsenical resistance-3 (ACR3) (TC 2.A.59) family.</text>
</comment>
<evidence type="ECO:0000256" key="3">
    <source>
        <dbReference type="ARBA" id="ARBA00022448"/>
    </source>
</evidence>
<keyword evidence="7 8" id="KW-0472">Membrane</keyword>
<dbReference type="KEGG" id="odi:ODI_R3605"/>
<sequence>MNRDTLERQQVWVYLAAILLGLALGAAAPALAPTWERLLWPALALLLYVTFTQIRLAHLPAAFKDTRFIAAALLGNFVLLPLLVYVILWLVPGDDAIRLGLVLVLLVPCTDWFITFAHQAGGDLRRAVALTPTLLIMQMVLLPLYLWLFMGADFMKIVSAGHMLGVFGVVIILPMALAYLTERWAEAQPPRAALIARLGWFPVPLLAIVLALIAASQVEAVLGSLPVLGSILAACLVFLLGAAACGVGLSKAFRLPTAQGRTLLFSFATRNSFVVLPFALALPSGWELAAIVVVFQSLIELFGMLAFLWLVPRKLLPQR</sequence>
<dbReference type="PANTHER" id="PTHR43057">
    <property type="entry name" value="ARSENITE EFFLUX TRANSPORTER"/>
    <property type="match status" value="1"/>
</dbReference>
<reference evidence="9 11" key="1">
    <citation type="submission" date="2016-06" db="EMBL/GenBank/DDBJ databases">
        <authorList>
            <person name="Kjaerup R.B."/>
            <person name="Dalgaard T.S."/>
            <person name="Juul-Madsen H.R."/>
        </authorList>
    </citation>
    <scope>NUCLEOTIDE SEQUENCE [LARGE SCALE GENOMIC DNA]</scope>
    <source>
        <strain evidence="9">Orrdi1</strain>
    </source>
</reference>
<feature type="transmembrane region" description="Helical" evidence="8">
    <location>
        <begin position="127"/>
        <end position="148"/>
    </location>
</feature>
<dbReference type="PANTHER" id="PTHR43057:SF1">
    <property type="entry name" value="ARSENICAL-RESISTANCE PROTEIN 3"/>
    <property type="match status" value="1"/>
</dbReference>
<reference evidence="10 11" key="2">
    <citation type="submission" date="2017-08" db="EMBL/GenBank/DDBJ databases">
        <authorList>
            <person name="de Groot N.N."/>
        </authorList>
    </citation>
    <scope>NUCLEOTIDE SEQUENCE [LARGE SCALE GENOMIC DNA]</scope>
    <source>
        <strain evidence="10">Orrdi1</strain>
    </source>
</reference>
<feature type="transmembrane region" description="Helical" evidence="8">
    <location>
        <begin position="288"/>
        <end position="311"/>
    </location>
</feature>
<feature type="transmembrane region" description="Helical" evidence="8">
    <location>
        <begin position="262"/>
        <end position="282"/>
    </location>
</feature>
<feature type="transmembrane region" description="Helical" evidence="8">
    <location>
        <begin position="68"/>
        <end position="90"/>
    </location>
</feature>
<evidence type="ECO:0000256" key="6">
    <source>
        <dbReference type="ARBA" id="ARBA00022989"/>
    </source>
</evidence>
<evidence type="ECO:0000313" key="11">
    <source>
        <dbReference type="Proteomes" id="UP000078558"/>
    </source>
</evidence>
<feature type="transmembrane region" description="Helical" evidence="8">
    <location>
        <begin position="96"/>
        <end position="115"/>
    </location>
</feature>
<dbReference type="GO" id="GO:0015105">
    <property type="term" value="F:arsenite transmembrane transporter activity"/>
    <property type="evidence" value="ECO:0007669"/>
    <property type="project" value="TreeGrafter"/>
</dbReference>
<dbReference type="Pfam" id="PF01758">
    <property type="entry name" value="SBF"/>
    <property type="match status" value="1"/>
</dbReference>
<protein>
    <submittedName>
        <fullName evidence="9">Arsenical-resistance protein ACR3</fullName>
    </submittedName>
</protein>
<evidence type="ECO:0000256" key="7">
    <source>
        <dbReference type="ARBA" id="ARBA00023136"/>
    </source>
</evidence>
<evidence type="ECO:0000313" key="9">
    <source>
        <dbReference type="EMBL" id="SBT23524.1"/>
    </source>
</evidence>
<dbReference type="InterPro" id="IPR038770">
    <property type="entry name" value="Na+/solute_symporter_sf"/>
</dbReference>
<feature type="transmembrane region" description="Helical" evidence="8">
    <location>
        <begin position="12"/>
        <end position="32"/>
    </location>
</feature>
<dbReference type="InterPro" id="IPR004706">
    <property type="entry name" value="Arsenical-R_Acr3"/>
</dbReference>
<proteinExistence type="inferred from homology"/>
<gene>
    <name evidence="9" type="ORF">ODI_00059</name>
    <name evidence="10" type="ORF">ODI_R3605</name>
</gene>
<keyword evidence="4" id="KW-1003">Cell membrane</keyword>
<dbReference type="GO" id="GO:0005886">
    <property type="term" value="C:plasma membrane"/>
    <property type="evidence" value="ECO:0007669"/>
    <property type="project" value="UniProtKB-SubCell"/>
</dbReference>
<dbReference type="GO" id="GO:0015104">
    <property type="term" value="F:antimonite transmembrane transporter activity"/>
    <property type="evidence" value="ECO:0007669"/>
    <property type="project" value="TreeGrafter"/>
</dbReference>
<feature type="transmembrane region" description="Helical" evidence="8">
    <location>
        <begin position="192"/>
        <end position="215"/>
    </location>
</feature>
<dbReference type="EMBL" id="LT907988">
    <property type="protein sequence ID" value="SOE51668.1"/>
    <property type="molecule type" value="Genomic_DNA"/>
</dbReference>
<keyword evidence="11" id="KW-1185">Reference proteome</keyword>
<evidence type="ECO:0000256" key="4">
    <source>
        <dbReference type="ARBA" id="ARBA00022475"/>
    </source>
</evidence>
<evidence type="ECO:0000313" key="10">
    <source>
        <dbReference type="EMBL" id="SOE51668.1"/>
    </source>
</evidence>
<accession>A0A1C3JWL6</accession>
<evidence type="ECO:0000256" key="5">
    <source>
        <dbReference type="ARBA" id="ARBA00022692"/>
    </source>
</evidence>
<keyword evidence="3" id="KW-0813">Transport</keyword>
<dbReference type="InterPro" id="IPR002657">
    <property type="entry name" value="BilAc:Na_symport/Acr3"/>
</dbReference>
<evidence type="ECO:0000256" key="1">
    <source>
        <dbReference type="ARBA" id="ARBA00004651"/>
    </source>
</evidence>
<dbReference type="Gene3D" id="1.20.1530.20">
    <property type="match status" value="1"/>
</dbReference>
<feature type="transmembrane region" description="Helical" evidence="8">
    <location>
        <begin position="160"/>
        <end position="180"/>
    </location>
</feature>
<dbReference type="GO" id="GO:0015297">
    <property type="term" value="F:antiporter activity"/>
    <property type="evidence" value="ECO:0007669"/>
    <property type="project" value="InterPro"/>
</dbReference>
<evidence type="ECO:0000256" key="2">
    <source>
        <dbReference type="ARBA" id="ARBA00010110"/>
    </source>
</evidence>
<keyword evidence="6 8" id="KW-1133">Transmembrane helix</keyword>
<dbReference type="AlphaFoldDB" id="A0A1C3JWL6"/>
<name>A0A1C3JWL6_9BURK</name>
<dbReference type="Proteomes" id="UP000078558">
    <property type="component" value="Chromosome I"/>
</dbReference>
<keyword evidence="5 8" id="KW-0812">Transmembrane</keyword>
<dbReference type="RefSeq" id="WP_067748551.1">
    <property type="nucleotide sequence ID" value="NZ_LT907988.1"/>
</dbReference>
<dbReference type="STRING" id="1851544.ODI_00059"/>